<dbReference type="Pfam" id="PF01841">
    <property type="entry name" value="Transglut_core"/>
    <property type="match status" value="1"/>
</dbReference>
<keyword evidence="1" id="KW-1133">Transmembrane helix</keyword>
<proteinExistence type="predicted"/>
<keyword evidence="1" id="KW-0472">Membrane</keyword>
<reference evidence="3 4" key="1">
    <citation type="journal article" date="2016" name="Nat. Commun.">
        <title>Thousands of microbial genomes shed light on interconnected biogeochemical processes in an aquifer system.</title>
        <authorList>
            <person name="Anantharaman K."/>
            <person name="Brown C.T."/>
            <person name="Hug L.A."/>
            <person name="Sharon I."/>
            <person name="Castelle C.J."/>
            <person name="Probst A.J."/>
            <person name="Thomas B.C."/>
            <person name="Singh A."/>
            <person name="Wilkins M.J."/>
            <person name="Karaoz U."/>
            <person name="Brodie E.L."/>
            <person name="Williams K.H."/>
            <person name="Hubbard S.S."/>
            <person name="Banfield J.F."/>
        </authorList>
    </citation>
    <scope>NUCLEOTIDE SEQUENCE [LARGE SCALE GENOMIC DNA]</scope>
</reference>
<dbReference type="SUPFAM" id="SSF54001">
    <property type="entry name" value="Cysteine proteinases"/>
    <property type="match status" value="1"/>
</dbReference>
<evidence type="ECO:0000259" key="2">
    <source>
        <dbReference type="SMART" id="SM00460"/>
    </source>
</evidence>
<accession>A0A1F8CJ56</accession>
<dbReference type="InterPro" id="IPR038765">
    <property type="entry name" value="Papain-like_cys_pep_sf"/>
</dbReference>
<evidence type="ECO:0000256" key="1">
    <source>
        <dbReference type="SAM" id="Phobius"/>
    </source>
</evidence>
<dbReference type="EMBL" id="MGHU01000065">
    <property type="protein sequence ID" value="OGM76116.1"/>
    <property type="molecule type" value="Genomic_DNA"/>
</dbReference>
<evidence type="ECO:0000313" key="4">
    <source>
        <dbReference type="Proteomes" id="UP000179241"/>
    </source>
</evidence>
<feature type="domain" description="Transglutaminase-like" evidence="2">
    <location>
        <begin position="361"/>
        <end position="430"/>
    </location>
</feature>
<dbReference type="PANTHER" id="PTHR33490:SF6">
    <property type="entry name" value="SLL1049 PROTEIN"/>
    <property type="match status" value="1"/>
</dbReference>
<comment type="caution">
    <text evidence="3">The sequence shown here is derived from an EMBL/GenBank/DDBJ whole genome shotgun (WGS) entry which is preliminary data.</text>
</comment>
<dbReference type="InterPro" id="IPR002931">
    <property type="entry name" value="Transglutaminase-like"/>
</dbReference>
<gene>
    <name evidence="3" type="ORF">A2188_00445</name>
</gene>
<dbReference type="Proteomes" id="UP000179241">
    <property type="component" value="Unassembled WGS sequence"/>
</dbReference>
<organism evidence="3 4">
    <name type="scientific">Candidatus Woesebacteria bacterium RIFOXYA1_FULL_43_9</name>
    <dbReference type="NCBI Taxonomy" id="1802534"/>
    <lineage>
        <taxon>Bacteria</taxon>
        <taxon>Candidatus Woeseibacteriota</taxon>
    </lineage>
</organism>
<dbReference type="AlphaFoldDB" id="A0A1F8CJ56"/>
<keyword evidence="1" id="KW-0812">Transmembrane</keyword>
<feature type="transmembrane region" description="Helical" evidence="1">
    <location>
        <begin position="571"/>
        <end position="593"/>
    </location>
</feature>
<evidence type="ECO:0000313" key="3">
    <source>
        <dbReference type="EMBL" id="OGM76116.1"/>
    </source>
</evidence>
<feature type="transmembrane region" description="Helical" evidence="1">
    <location>
        <begin position="25"/>
        <end position="44"/>
    </location>
</feature>
<dbReference type="Gene3D" id="3.10.620.30">
    <property type="match status" value="1"/>
</dbReference>
<sequence length="596" mass="67205">MKKNHVIPDPIRNLYKKPGSRVKHGMTAIFVILFIVCCFIFPVVSRANDFETTAETFYYLDNPPTTKTVHKITIKNTNPTVYLTSYSLIFSEAEIDNVNCLSNSTSVPCVRYTENERTHIKVDFNDIVAGKNAVRHLEISYQNLSLAKMEGNTTDIFLPSQAKDDNSQNTIYLNVNKKLGALIYFSQKADSVSENGNYQIFRFRGDNLPKGVWASFGNTQYYNFSLGYRLSGNPRSLALPPDTAYQKIYLESILPAPKSVAVDADGNWIATFERNVTQVKVVGQIQVFPKPRLGFSPVSPQKEPSPATNRYWSITNPKLLDIAKNLKTPQDINRYVVDLLSYDKNKINQDQILRLGANVAFLSPASAVCSEYTDLFVALAKLHNLPVAEVNGYAVNNDLDLEPTLLGKNILHAWPQYWDGATWKQVDPTWEDTGGRDYFKSFDLKHVTFVIHRTDPVYPYPPDTYQVVFGKPFGDTPAEIKTKTGVGWSIFPLGLNLEIDLTNRGRTSLENESVKVSFSETEKNIVFLPPYGTYKTSFYVSPKAMINLTQKNPTVNVAGVKHDIIGIKTQVIYIFLITFFAPIIVILGLLLFLRHK</sequence>
<dbReference type="SMART" id="SM00460">
    <property type="entry name" value="TGc"/>
    <property type="match status" value="1"/>
</dbReference>
<dbReference type="PANTHER" id="PTHR33490">
    <property type="entry name" value="BLR5614 PROTEIN-RELATED"/>
    <property type="match status" value="1"/>
</dbReference>
<name>A0A1F8CJ56_9BACT</name>
<protein>
    <recommendedName>
        <fullName evidence="2">Transglutaminase-like domain-containing protein</fullName>
    </recommendedName>
</protein>